<dbReference type="EMBL" id="ADLK01000028">
    <property type="protein sequence ID" value="KMW16983.1"/>
    <property type="molecule type" value="Genomic_DNA"/>
</dbReference>
<dbReference type="Pfam" id="PF02223">
    <property type="entry name" value="Thymidylate_kin"/>
    <property type="match status" value="1"/>
</dbReference>
<dbReference type="InterPro" id="IPR027417">
    <property type="entry name" value="P-loop_NTPase"/>
</dbReference>
<proteinExistence type="predicted"/>
<reference evidence="2 3" key="1">
    <citation type="submission" date="2011-04" db="EMBL/GenBank/DDBJ databases">
        <title>The Genome Sequence of Clostridium citroniae WAL-19142.</title>
        <authorList>
            <consortium name="The Broad Institute Genome Sequencing Platform"/>
            <person name="Earl A."/>
            <person name="Ward D."/>
            <person name="Feldgarden M."/>
            <person name="Gevers D."/>
            <person name="Warren Y.A."/>
            <person name="Tyrrell K.L."/>
            <person name="Citron D.M."/>
            <person name="Goldstein E.J."/>
            <person name="Daigneault M."/>
            <person name="Allen-Vercoe E."/>
            <person name="Young S.K."/>
            <person name="Zeng Q."/>
            <person name="Gargeya S."/>
            <person name="Fitzgerald M."/>
            <person name="Haas B."/>
            <person name="Abouelleil A."/>
            <person name="Alvarado L."/>
            <person name="Arachchi H.M."/>
            <person name="Berlin A."/>
            <person name="Brown A."/>
            <person name="Chapman S.B."/>
            <person name="Chen Z."/>
            <person name="Dunbar C."/>
            <person name="Freedman E."/>
            <person name="Gearin G."/>
            <person name="Gellesch M."/>
            <person name="Goldberg J."/>
            <person name="Griggs A."/>
            <person name="Gujja S."/>
            <person name="Heilman E.R."/>
            <person name="Heiman D."/>
            <person name="Howarth C."/>
            <person name="Larson L."/>
            <person name="Lui A."/>
            <person name="MacDonald P.J."/>
            <person name="Mehta T."/>
            <person name="Montmayeur A."/>
            <person name="Murphy C."/>
            <person name="Neiman D."/>
            <person name="Pearson M."/>
            <person name="Priest M."/>
            <person name="Roberts A."/>
            <person name="Saif S."/>
            <person name="Shea T."/>
            <person name="Shenoy N."/>
            <person name="Sisk P."/>
            <person name="Stolte C."/>
            <person name="Sykes S."/>
            <person name="White J."/>
            <person name="Yandava C."/>
            <person name="Wortman J."/>
            <person name="Nusbaum C."/>
            <person name="Birren B."/>
        </authorList>
    </citation>
    <scope>NUCLEOTIDE SEQUENCE [LARGE SCALE GENOMIC DNA]</scope>
    <source>
        <strain evidence="2 3">WAL-19142</strain>
    </source>
</reference>
<dbReference type="RefSeq" id="WP_048930431.1">
    <property type="nucleotide sequence ID" value="NZ_KQ235880.1"/>
</dbReference>
<accession>A0A0J9BW26</accession>
<dbReference type="AlphaFoldDB" id="A0A0J9BW26"/>
<feature type="domain" description="Thymidylate kinase-like" evidence="1">
    <location>
        <begin position="4"/>
        <end position="206"/>
    </location>
</feature>
<dbReference type="Proteomes" id="UP000037392">
    <property type="component" value="Unassembled WGS sequence"/>
</dbReference>
<evidence type="ECO:0000313" key="2">
    <source>
        <dbReference type="EMBL" id="KMW16983.1"/>
    </source>
</evidence>
<sequence length="211" mass="25118">MISISGIDCCGKSTQIELLCEELKSKGRKCEVIWSRGGYTPGIQAVKRFFRKEKNISKEERIKFSEEVNGSPIKRRLLFIASLMDLWLYYTLVLRLKEIFGTTVICDRYIWDTYIDFKLKYPEYDFEHGFWWRLTLKTMVKPNPSIVMFIPAEESMRRSGLKDEPFPEPIDVRRKRIEMYDFLAGRNVWQWRIEATNTIDKVFDDIRKACI</sequence>
<gene>
    <name evidence="2" type="ORF">HMPREF9470_03636</name>
</gene>
<dbReference type="GeneID" id="93162540"/>
<dbReference type="PATRIC" id="fig|742734.4.peg.3902"/>
<dbReference type="Gene3D" id="3.40.50.300">
    <property type="entry name" value="P-loop containing nucleotide triphosphate hydrolases"/>
    <property type="match status" value="1"/>
</dbReference>
<dbReference type="SUPFAM" id="SSF52540">
    <property type="entry name" value="P-loop containing nucleoside triphosphate hydrolases"/>
    <property type="match status" value="1"/>
</dbReference>
<comment type="caution">
    <text evidence="2">The sequence shown here is derived from an EMBL/GenBank/DDBJ whole genome shotgun (WGS) entry which is preliminary data.</text>
</comment>
<dbReference type="OrthoDB" id="9774907at2"/>
<evidence type="ECO:0000313" key="3">
    <source>
        <dbReference type="Proteomes" id="UP000037392"/>
    </source>
</evidence>
<name>A0A0J9BW26_9FIRM</name>
<organism evidence="2 3">
    <name type="scientific">[Clostridium] citroniae WAL-19142</name>
    <dbReference type="NCBI Taxonomy" id="742734"/>
    <lineage>
        <taxon>Bacteria</taxon>
        <taxon>Bacillati</taxon>
        <taxon>Bacillota</taxon>
        <taxon>Clostridia</taxon>
        <taxon>Lachnospirales</taxon>
        <taxon>Lachnospiraceae</taxon>
        <taxon>Enterocloster</taxon>
    </lineage>
</organism>
<evidence type="ECO:0000259" key="1">
    <source>
        <dbReference type="Pfam" id="PF02223"/>
    </source>
</evidence>
<protein>
    <recommendedName>
        <fullName evidence="1">Thymidylate kinase-like domain-containing protein</fullName>
    </recommendedName>
</protein>
<dbReference type="InterPro" id="IPR039430">
    <property type="entry name" value="Thymidylate_kin-like_dom"/>
</dbReference>